<name>E2S8D8_9ACTN</name>
<comment type="caution">
    <text evidence="1">The sequence shown here is derived from an EMBL/GenBank/DDBJ whole genome shotgun (WGS) entry which is preliminary data.</text>
</comment>
<keyword evidence="2" id="KW-1185">Reference proteome</keyword>
<accession>E2S8D8</accession>
<proteinExistence type="predicted"/>
<reference evidence="1" key="1">
    <citation type="submission" date="2010-08" db="EMBL/GenBank/DDBJ databases">
        <authorList>
            <person name="Muzny D."/>
            <person name="Qin X."/>
            <person name="Buhay C."/>
            <person name="Dugan-Rocha S."/>
            <person name="Ding Y."/>
            <person name="Chen G."/>
            <person name="Hawes A."/>
            <person name="Holder M."/>
            <person name="Jhangiani S."/>
            <person name="Johnson A."/>
            <person name="Khan Z."/>
            <person name="Li Z."/>
            <person name="Liu W."/>
            <person name="Liu X."/>
            <person name="Perez L."/>
            <person name="Shen H."/>
            <person name="Wang Q."/>
            <person name="Watt J."/>
            <person name="Xi L."/>
            <person name="Xin Y."/>
            <person name="Zhou J."/>
            <person name="Deng J."/>
            <person name="Jiang H."/>
            <person name="Liu Y."/>
            <person name="Qu J."/>
            <person name="Song X.-Z."/>
            <person name="Zhang L."/>
            <person name="Villasana D."/>
            <person name="Johnson A."/>
            <person name="Liu J."/>
            <person name="Liyanage D."/>
            <person name="Lorensuhewa L."/>
            <person name="Robinson T."/>
            <person name="Song A."/>
            <person name="Song B.-B."/>
            <person name="Dinh H."/>
            <person name="Thornton R."/>
            <person name="Coyle M."/>
            <person name="Francisco L."/>
            <person name="Jackson L."/>
            <person name="Javaid M."/>
            <person name="Korchina V."/>
            <person name="Kovar C."/>
            <person name="Mata R."/>
            <person name="Mathew T."/>
            <person name="Ngo R."/>
            <person name="Nguyen L."/>
            <person name="Nguyen N."/>
            <person name="Okwuonu G."/>
            <person name="Ongeri F."/>
            <person name="Pham C."/>
            <person name="Simmons D."/>
            <person name="Wilczek-Boney K."/>
            <person name="Hale W."/>
            <person name="Jakkamsetti A."/>
            <person name="Pham P."/>
            <person name="Ruth R."/>
            <person name="San Lucas F."/>
            <person name="Warren J."/>
            <person name="Zhang J."/>
            <person name="Zhao Z."/>
            <person name="Zhou C."/>
            <person name="Zhu D."/>
            <person name="Lee S."/>
            <person name="Bess C."/>
            <person name="Blankenburg K."/>
            <person name="Forbes L."/>
            <person name="Fu Q."/>
            <person name="Gubbala S."/>
            <person name="Hirani K."/>
            <person name="Jayaseelan J.C."/>
            <person name="Lara F."/>
            <person name="Munidasa M."/>
            <person name="Palculict T."/>
            <person name="Patil S."/>
            <person name="Pu L.-L."/>
            <person name="Saada N."/>
            <person name="Tang L."/>
            <person name="Weissenberger G."/>
            <person name="Zhu Y."/>
            <person name="Hemphill L."/>
            <person name="Shang Y."/>
            <person name="Youmans B."/>
            <person name="Ayvaz T."/>
            <person name="Ross M."/>
            <person name="Santibanez J."/>
            <person name="Aqrawi P."/>
            <person name="Gross S."/>
            <person name="Joshi V."/>
            <person name="Fowler G."/>
            <person name="Nazareth L."/>
            <person name="Reid J."/>
            <person name="Worley K."/>
            <person name="Petrosino J."/>
            <person name="Highlander S."/>
            <person name="Gibbs R."/>
        </authorList>
    </citation>
    <scope>NUCLEOTIDE SEQUENCE [LARGE SCALE GENOMIC DNA]</scope>
    <source>
        <strain evidence="1">DSM 15272</strain>
    </source>
</reference>
<sequence>MSAGYQLVTNDCTGEVSTNCTGIDSSTGAMPPLGYSTGSPAMNLGRGFTVPGCYARNFPSDPIEQTCF</sequence>
<dbReference type="HOGENOM" id="CLU_2784647_0_0_11"/>
<protein>
    <submittedName>
        <fullName evidence="1">Uncharacterized protein</fullName>
    </submittedName>
</protein>
<evidence type="ECO:0000313" key="1">
    <source>
        <dbReference type="EMBL" id="EFQ84443.1"/>
    </source>
</evidence>
<gene>
    <name evidence="1" type="ORF">HMPREF0063_10295</name>
</gene>
<dbReference type="Proteomes" id="UP000003111">
    <property type="component" value="Unassembled WGS sequence"/>
</dbReference>
<dbReference type="AlphaFoldDB" id="E2S8D8"/>
<evidence type="ECO:0000313" key="2">
    <source>
        <dbReference type="Proteomes" id="UP000003111"/>
    </source>
</evidence>
<organism evidence="1 2">
    <name type="scientific">Aeromicrobium marinum DSM 15272</name>
    <dbReference type="NCBI Taxonomy" id="585531"/>
    <lineage>
        <taxon>Bacteria</taxon>
        <taxon>Bacillati</taxon>
        <taxon>Actinomycetota</taxon>
        <taxon>Actinomycetes</taxon>
        <taxon>Propionibacteriales</taxon>
        <taxon>Nocardioidaceae</taxon>
        <taxon>Aeromicrobium</taxon>
    </lineage>
</organism>
<dbReference type="EMBL" id="ACLF03000002">
    <property type="protein sequence ID" value="EFQ84443.1"/>
    <property type="molecule type" value="Genomic_DNA"/>
</dbReference>